<reference evidence="3 4" key="1">
    <citation type="submission" date="2020-10" db="EMBL/GenBank/DDBJ databases">
        <authorList>
            <person name="Peeters C."/>
        </authorList>
    </citation>
    <scope>NUCLEOTIDE SEQUENCE [LARGE SCALE GENOMIC DNA]</scope>
    <source>
        <strain evidence="3 4">LMG 28140</strain>
    </source>
</reference>
<dbReference type="EMBL" id="CAJHCP010000009">
    <property type="protein sequence ID" value="CAD6546546.1"/>
    <property type="molecule type" value="Genomic_DNA"/>
</dbReference>
<dbReference type="InterPro" id="IPR014747">
    <property type="entry name" value="Bac_photo_RC_H_C"/>
</dbReference>
<gene>
    <name evidence="3" type="ORF">LMG28140_04348</name>
</gene>
<protein>
    <recommendedName>
        <fullName evidence="2">PRC-barrel domain-containing protein</fullName>
    </recommendedName>
</protein>
<organism evidence="3 4">
    <name type="scientific">Paraburkholderia metrosideri</name>
    <dbReference type="NCBI Taxonomy" id="580937"/>
    <lineage>
        <taxon>Bacteria</taxon>
        <taxon>Pseudomonadati</taxon>
        <taxon>Pseudomonadota</taxon>
        <taxon>Betaproteobacteria</taxon>
        <taxon>Burkholderiales</taxon>
        <taxon>Burkholderiaceae</taxon>
        <taxon>Paraburkholderia</taxon>
    </lineage>
</organism>
<keyword evidence="4" id="KW-1185">Reference proteome</keyword>
<evidence type="ECO:0000313" key="3">
    <source>
        <dbReference type="EMBL" id="CAD6546546.1"/>
    </source>
</evidence>
<evidence type="ECO:0000259" key="2">
    <source>
        <dbReference type="Pfam" id="PF05239"/>
    </source>
</evidence>
<dbReference type="InterPro" id="IPR027275">
    <property type="entry name" value="PRC-brl_dom"/>
</dbReference>
<dbReference type="InterPro" id="IPR011033">
    <property type="entry name" value="PRC_barrel-like_sf"/>
</dbReference>
<dbReference type="Gene3D" id="3.90.50.10">
    <property type="entry name" value="Photosynthetic Reaction Center, subunit H, domain 2"/>
    <property type="match status" value="2"/>
</dbReference>
<dbReference type="Pfam" id="PF05239">
    <property type="entry name" value="PRC"/>
    <property type="match status" value="1"/>
</dbReference>
<dbReference type="SUPFAM" id="SSF50346">
    <property type="entry name" value="PRC-barrel domain"/>
    <property type="match status" value="2"/>
</dbReference>
<proteinExistence type="predicted"/>
<comment type="caution">
    <text evidence="3">The sequence shown here is derived from an EMBL/GenBank/DDBJ whole genome shotgun (WGS) entry which is preliminary data.</text>
</comment>
<evidence type="ECO:0000256" key="1">
    <source>
        <dbReference type="SAM" id="MobiDB-lite"/>
    </source>
</evidence>
<accession>A0ABM8NW93</accession>
<evidence type="ECO:0000313" key="4">
    <source>
        <dbReference type="Proteomes" id="UP000598032"/>
    </source>
</evidence>
<name>A0ABM8NW93_9BURK</name>
<feature type="domain" description="PRC-barrel" evidence="2">
    <location>
        <begin position="19"/>
        <end position="88"/>
    </location>
</feature>
<sequence>MPRAARFIGTQFGEIMLRSVRDLRGSTVRAVDGDIGTVSQAYFDDESWGVRYLVVETGTWLNDRRVLVSPYSVKHTDPGSSVVHVDLSRQQVRNSPLLDAHKPVSRQHEVEYLRYYNYPTYWGGPNLWGMGAYPAYDPTGMPADLLPEEPSMPTLDMDEPQPDVHLRSTNEVKGYHLKTSDGSIGHVSDFIYDDTNWAIRYLVVETHNWWPGGKTVLIAIHWINEVDWFDSKVSTTLTRDVIKNSPAYDDSMPIERGYEEALQRFYDKHGTGPDAHASGRVGADRGGA</sequence>
<feature type="region of interest" description="Disordered" evidence="1">
    <location>
        <begin position="269"/>
        <end position="288"/>
    </location>
</feature>
<dbReference type="Proteomes" id="UP000598032">
    <property type="component" value="Unassembled WGS sequence"/>
</dbReference>